<gene>
    <name evidence="3" type="ORF">K457DRAFT_16362</name>
</gene>
<name>A0A197K4F0_9FUNG</name>
<dbReference type="OrthoDB" id="2442354at2759"/>
<feature type="compositionally biased region" description="Basic and acidic residues" evidence="1">
    <location>
        <begin position="53"/>
        <end position="65"/>
    </location>
</feature>
<reference evidence="3 4" key="1">
    <citation type="submission" date="2016-05" db="EMBL/GenBank/DDBJ databases">
        <title>Genome sequencing reveals origins of a unique bacterial endosymbiosis in the earliest lineages of terrestrial Fungi.</title>
        <authorList>
            <consortium name="DOE Joint Genome Institute"/>
            <person name="Uehling J."/>
            <person name="Gryganskyi A."/>
            <person name="Hameed K."/>
            <person name="Tschaplinski T."/>
            <person name="Misztal P."/>
            <person name="Wu S."/>
            <person name="Desiro A."/>
            <person name="Vande Pol N."/>
            <person name="Du Z.-Y."/>
            <person name="Zienkiewicz A."/>
            <person name="Zienkiewicz K."/>
            <person name="Morin E."/>
            <person name="Tisserant E."/>
            <person name="Splivallo R."/>
            <person name="Hainaut M."/>
            <person name="Henrissat B."/>
            <person name="Ohm R."/>
            <person name="Kuo A."/>
            <person name="Yan J."/>
            <person name="Lipzen A."/>
            <person name="Nolan M."/>
            <person name="Labutti K."/>
            <person name="Barry K."/>
            <person name="Goldstein A."/>
            <person name="Labbe J."/>
            <person name="Schadt C."/>
            <person name="Tuskan G."/>
            <person name="Grigoriev I."/>
            <person name="Martin F."/>
            <person name="Vilgalys R."/>
            <person name="Bonito G."/>
        </authorList>
    </citation>
    <scope>NUCLEOTIDE SEQUENCE [LARGE SCALE GENOMIC DNA]</scope>
    <source>
        <strain evidence="3 4">AG-77</strain>
    </source>
</reference>
<accession>A0A197K4F0</accession>
<evidence type="ECO:0000313" key="4">
    <source>
        <dbReference type="Proteomes" id="UP000078512"/>
    </source>
</evidence>
<feature type="signal peptide" evidence="2">
    <location>
        <begin position="1"/>
        <end position="18"/>
    </location>
</feature>
<evidence type="ECO:0000256" key="1">
    <source>
        <dbReference type="SAM" id="MobiDB-lite"/>
    </source>
</evidence>
<protein>
    <submittedName>
        <fullName evidence="3">Uncharacterized protein</fullName>
    </submittedName>
</protein>
<feature type="chain" id="PRO_5008276563" evidence="2">
    <location>
        <begin position="19"/>
        <end position="175"/>
    </location>
</feature>
<evidence type="ECO:0000256" key="2">
    <source>
        <dbReference type="SAM" id="SignalP"/>
    </source>
</evidence>
<sequence length="175" mass="18745">MKITTVLTVLAAIVVVQAVPISSIPHGESITLSSNIQVMEKRAPFVRPNSDLSGEHYIKRSDDKHDRKKRTFESVGTRRSPSFSPSGSFGSGVSGDLKKRRELSSSASNISRTFKRSGGYNPSNPQGGEGGVYGDGGGDLKKRSSTMSDTFRKREGGLDPVDPFANVAKGDADLK</sequence>
<dbReference type="AlphaFoldDB" id="A0A197K4F0"/>
<proteinExistence type="predicted"/>
<keyword evidence="2" id="KW-0732">Signal</keyword>
<feature type="region of interest" description="Disordered" evidence="1">
    <location>
        <begin position="47"/>
        <end position="175"/>
    </location>
</feature>
<dbReference type="Proteomes" id="UP000078512">
    <property type="component" value="Unassembled WGS sequence"/>
</dbReference>
<feature type="compositionally biased region" description="Gly residues" evidence="1">
    <location>
        <begin position="127"/>
        <end position="137"/>
    </location>
</feature>
<organism evidence="3 4">
    <name type="scientific">Linnemannia elongata AG-77</name>
    <dbReference type="NCBI Taxonomy" id="1314771"/>
    <lineage>
        <taxon>Eukaryota</taxon>
        <taxon>Fungi</taxon>
        <taxon>Fungi incertae sedis</taxon>
        <taxon>Mucoromycota</taxon>
        <taxon>Mortierellomycotina</taxon>
        <taxon>Mortierellomycetes</taxon>
        <taxon>Mortierellales</taxon>
        <taxon>Mortierellaceae</taxon>
        <taxon>Linnemannia</taxon>
    </lineage>
</organism>
<evidence type="ECO:0000313" key="3">
    <source>
        <dbReference type="EMBL" id="OAQ32355.1"/>
    </source>
</evidence>
<keyword evidence="4" id="KW-1185">Reference proteome</keyword>
<dbReference type="EMBL" id="KV442025">
    <property type="protein sequence ID" value="OAQ32355.1"/>
    <property type="molecule type" value="Genomic_DNA"/>
</dbReference>